<sequence>MFEQTCADLTRAAIEQDQAAFGGLLQAVQGAAGTVPQAELTAGARQLAQGIERASLDQAAWLAVMSGALVENGADAQAPGVAVIGRLPDVTTGALAFADAWEKAGRGEPPDPERHEPSREIWEAVRPALGEGAGPAMEAWWSLPRFGMAAFTVLTFSPLVRASVPDRESLAAVVDRAAGHCEQLSWVGDLLRILEGERLLVLDRASGRGWTVVISGIGDNFQLHTLLAGELIRPGGLPGEPPDARWVASSRDQDVPPGTPPVVGRWNLVDANGEWIWNEGVPADIPQVGGTRVVVLDPPAYQRSWNPGRRFPMVPASVSIEAAYGPADLHDWWQRIKPATARPAS</sequence>
<dbReference type="EMBL" id="BAABHF010000039">
    <property type="protein sequence ID" value="GAA4506760.1"/>
    <property type="molecule type" value="Genomic_DNA"/>
</dbReference>
<gene>
    <name evidence="1" type="ORF">GCM10023191_064310</name>
</gene>
<dbReference type="RefSeq" id="WP_345470212.1">
    <property type="nucleotide sequence ID" value="NZ_BAABHF010000039.1"/>
</dbReference>
<accession>A0ABP8QMZ3</accession>
<organism evidence="1 2">
    <name type="scientific">Actinoallomurus oryzae</name>
    <dbReference type="NCBI Taxonomy" id="502180"/>
    <lineage>
        <taxon>Bacteria</taxon>
        <taxon>Bacillati</taxon>
        <taxon>Actinomycetota</taxon>
        <taxon>Actinomycetes</taxon>
        <taxon>Streptosporangiales</taxon>
        <taxon>Thermomonosporaceae</taxon>
        <taxon>Actinoallomurus</taxon>
    </lineage>
</organism>
<comment type="caution">
    <text evidence="1">The sequence shown here is derived from an EMBL/GenBank/DDBJ whole genome shotgun (WGS) entry which is preliminary data.</text>
</comment>
<evidence type="ECO:0000313" key="2">
    <source>
        <dbReference type="Proteomes" id="UP001500503"/>
    </source>
</evidence>
<evidence type="ECO:0000313" key="1">
    <source>
        <dbReference type="EMBL" id="GAA4506760.1"/>
    </source>
</evidence>
<reference evidence="2" key="1">
    <citation type="journal article" date="2019" name="Int. J. Syst. Evol. Microbiol.">
        <title>The Global Catalogue of Microorganisms (GCM) 10K type strain sequencing project: providing services to taxonomists for standard genome sequencing and annotation.</title>
        <authorList>
            <consortium name="The Broad Institute Genomics Platform"/>
            <consortium name="The Broad Institute Genome Sequencing Center for Infectious Disease"/>
            <person name="Wu L."/>
            <person name="Ma J."/>
        </authorList>
    </citation>
    <scope>NUCLEOTIDE SEQUENCE [LARGE SCALE GENOMIC DNA]</scope>
    <source>
        <strain evidence="2">JCM 17933</strain>
    </source>
</reference>
<protein>
    <submittedName>
        <fullName evidence="1">Uncharacterized protein</fullName>
    </submittedName>
</protein>
<keyword evidence="2" id="KW-1185">Reference proteome</keyword>
<dbReference type="Proteomes" id="UP001500503">
    <property type="component" value="Unassembled WGS sequence"/>
</dbReference>
<proteinExistence type="predicted"/>
<name>A0ABP8QMZ3_9ACTN</name>